<evidence type="ECO:0000313" key="2">
    <source>
        <dbReference type="Proteomes" id="UP001258207"/>
    </source>
</evidence>
<gene>
    <name evidence="1" type="ORF">RI108_02765</name>
</gene>
<sequence length="55" mass="6599">MMRWLVLLLLVLNVFYAGWHNQELPVRPKEFEPLSIYKGERHNIQLLNEKPASEH</sequence>
<dbReference type="EMBL" id="CP134081">
    <property type="protein sequence ID" value="WNC12081.1"/>
    <property type="molecule type" value="Genomic_DNA"/>
</dbReference>
<proteinExistence type="predicted"/>
<dbReference type="Proteomes" id="UP001258207">
    <property type="component" value="Chromosome"/>
</dbReference>
<reference evidence="1" key="1">
    <citation type="submission" date="2023-09" db="EMBL/GenBank/DDBJ databases">
        <title>First report of Pseudomonas coleopterorum DJ13 causing leaf spot on Rhododendron pulchrum Sweet in China.</title>
        <authorList>
            <person name="Zhang Y."/>
        </authorList>
    </citation>
    <scope>NUCLEOTIDE SEQUENCE</scope>
    <source>
        <strain evidence="1">DJ13</strain>
    </source>
</reference>
<dbReference type="AlphaFoldDB" id="A0AAJ6M4I7"/>
<dbReference type="RefSeq" id="WP_167375957.1">
    <property type="nucleotide sequence ID" value="NZ_CP134081.1"/>
</dbReference>
<evidence type="ECO:0000313" key="1">
    <source>
        <dbReference type="EMBL" id="WNC12081.1"/>
    </source>
</evidence>
<protein>
    <submittedName>
        <fullName evidence="1">Uncharacterized protein</fullName>
    </submittedName>
</protein>
<accession>A0AAJ6M4I7</accession>
<name>A0AAJ6M4I7_9PSED</name>
<organism evidence="1 2">
    <name type="scientific">Pseudomonas coleopterorum</name>
    <dbReference type="NCBI Taxonomy" id="1605838"/>
    <lineage>
        <taxon>Bacteria</taxon>
        <taxon>Pseudomonadati</taxon>
        <taxon>Pseudomonadota</taxon>
        <taxon>Gammaproteobacteria</taxon>
        <taxon>Pseudomonadales</taxon>
        <taxon>Pseudomonadaceae</taxon>
        <taxon>Pseudomonas</taxon>
    </lineage>
</organism>